<name>A0AAV6KKF2_9ERIC</name>
<proteinExistence type="predicted"/>
<protein>
    <recommendedName>
        <fullName evidence="4">DRBM domain-containing protein</fullName>
    </recommendedName>
</protein>
<evidence type="ECO:0000256" key="3">
    <source>
        <dbReference type="PROSITE-ProRule" id="PRU00266"/>
    </source>
</evidence>
<organism evidence="5 6">
    <name type="scientific">Rhododendron griersonianum</name>
    <dbReference type="NCBI Taxonomy" id="479676"/>
    <lineage>
        <taxon>Eukaryota</taxon>
        <taxon>Viridiplantae</taxon>
        <taxon>Streptophyta</taxon>
        <taxon>Embryophyta</taxon>
        <taxon>Tracheophyta</taxon>
        <taxon>Spermatophyta</taxon>
        <taxon>Magnoliopsida</taxon>
        <taxon>eudicotyledons</taxon>
        <taxon>Gunneridae</taxon>
        <taxon>Pentapetalae</taxon>
        <taxon>asterids</taxon>
        <taxon>Ericales</taxon>
        <taxon>Ericaceae</taxon>
        <taxon>Ericoideae</taxon>
        <taxon>Rhodoreae</taxon>
        <taxon>Rhododendron</taxon>
    </lineage>
</organism>
<dbReference type="EMBL" id="JACTNZ010000004">
    <property type="protein sequence ID" value="KAG5552784.1"/>
    <property type="molecule type" value="Genomic_DNA"/>
</dbReference>
<keyword evidence="2 3" id="KW-0694">RNA-binding</keyword>
<dbReference type="Gene3D" id="3.30.160.20">
    <property type="match status" value="2"/>
</dbReference>
<dbReference type="PANTHER" id="PTHR46031:SF37">
    <property type="entry name" value="DRBM DOMAIN-CONTAINING PROTEIN"/>
    <property type="match status" value="1"/>
</dbReference>
<dbReference type="SUPFAM" id="SSF54768">
    <property type="entry name" value="dsRNA-binding domain-like"/>
    <property type="match status" value="2"/>
</dbReference>
<gene>
    <name evidence="5" type="ORF">RHGRI_010773</name>
</gene>
<dbReference type="AlphaFoldDB" id="A0AAV6KKF2"/>
<evidence type="ECO:0000256" key="1">
    <source>
        <dbReference type="ARBA" id="ARBA00022737"/>
    </source>
</evidence>
<dbReference type="PANTHER" id="PTHR46031">
    <property type="match status" value="1"/>
</dbReference>
<dbReference type="SMART" id="SM00358">
    <property type="entry name" value="DSRM"/>
    <property type="match status" value="2"/>
</dbReference>
<accession>A0AAV6KKF2</accession>
<evidence type="ECO:0000313" key="5">
    <source>
        <dbReference type="EMBL" id="KAG5552784.1"/>
    </source>
</evidence>
<dbReference type="GO" id="GO:0003723">
    <property type="term" value="F:RNA binding"/>
    <property type="evidence" value="ECO:0007669"/>
    <property type="project" value="UniProtKB-UniRule"/>
</dbReference>
<evidence type="ECO:0000313" key="6">
    <source>
        <dbReference type="Proteomes" id="UP000823749"/>
    </source>
</evidence>
<comment type="caution">
    <text evidence="5">The sequence shown here is derived from an EMBL/GenBank/DDBJ whole genome shotgun (WGS) entry which is preliminary data.</text>
</comment>
<dbReference type="Proteomes" id="UP000823749">
    <property type="component" value="Chromosome 4"/>
</dbReference>
<dbReference type="InterPro" id="IPR014720">
    <property type="entry name" value="dsRBD_dom"/>
</dbReference>
<keyword evidence="6" id="KW-1185">Reference proteome</keyword>
<keyword evidence="1" id="KW-0677">Repeat</keyword>
<evidence type="ECO:0000256" key="2">
    <source>
        <dbReference type="ARBA" id="ARBA00022884"/>
    </source>
</evidence>
<dbReference type="PROSITE" id="PS50137">
    <property type="entry name" value="DS_RBD"/>
    <property type="match status" value="2"/>
</dbReference>
<evidence type="ECO:0000259" key="4">
    <source>
        <dbReference type="PROSITE" id="PS50137"/>
    </source>
</evidence>
<sequence>MYIVFICTNSSKLCQLYKNRLQEYTKRLGLPSPVYQTTNEGFQHALRFRSTILVDGLSYTSIDTFLQRKTAEQYASRVALDELTRVVHGFSLSLIQDTIFCKSILNEYAVKMDLEMPTYTTIQPGGVLPVFVSNLLFNGATYTSELAKSKKEAEQLVARAVIQSIMGILSKYFLTNCSSIY</sequence>
<feature type="domain" description="DRBM" evidence="4">
    <location>
        <begin position="16"/>
        <end position="85"/>
    </location>
</feature>
<reference evidence="5" key="1">
    <citation type="submission" date="2020-08" db="EMBL/GenBank/DDBJ databases">
        <title>Plant Genome Project.</title>
        <authorList>
            <person name="Zhang R.-G."/>
        </authorList>
    </citation>
    <scope>NUCLEOTIDE SEQUENCE</scope>
    <source>
        <strain evidence="5">WSP0</strain>
        <tissue evidence="5">Leaf</tissue>
    </source>
</reference>
<feature type="domain" description="DRBM" evidence="4">
    <location>
        <begin position="100"/>
        <end position="167"/>
    </location>
</feature>
<dbReference type="Pfam" id="PF00035">
    <property type="entry name" value="dsrm"/>
    <property type="match status" value="2"/>
</dbReference>